<dbReference type="AlphaFoldDB" id="A0A3B4U3R7"/>
<comment type="subunit">
    <text evidence="1">Heterooligomeric complex.</text>
</comment>
<organism evidence="2 3">
    <name type="scientific">Seriola dumerili</name>
    <name type="common">Greater amberjack</name>
    <name type="synonym">Caranx dumerili</name>
    <dbReference type="NCBI Taxonomy" id="41447"/>
    <lineage>
        <taxon>Eukaryota</taxon>
        <taxon>Metazoa</taxon>
        <taxon>Chordata</taxon>
        <taxon>Craniata</taxon>
        <taxon>Vertebrata</taxon>
        <taxon>Euteleostomi</taxon>
        <taxon>Actinopterygii</taxon>
        <taxon>Neopterygii</taxon>
        <taxon>Teleostei</taxon>
        <taxon>Neoteleostei</taxon>
        <taxon>Acanthomorphata</taxon>
        <taxon>Carangaria</taxon>
        <taxon>Carangiformes</taxon>
        <taxon>Carangidae</taxon>
        <taxon>Seriola</taxon>
    </lineage>
</organism>
<keyword evidence="1" id="KW-0472">Membrane</keyword>
<sequence length="198" mass="21946">MSSSVILWVSERSHQAQPPTTYTLSSETKTTGDHQSLVWTYSRIVPHSESTQQRKEKVNQQTVDSKRELDLQKAFFNQDVDMKKAETQLAYELQAAKEQKGAHCFAAGQRQKIKTLLIAEAEKIKMIRDVEAEASMIEAVGKAEKLRLKADAYQQYGEAAKTALVLEALPKIASKVTAPLVKIDEIVILSGEGSLVTG</sequence>
<protein>
    <recommendedName>
        <fullName evidence="1">Flotillin</fullName>
    </recommendedName>
</protein>
<reference evidence="2" key="1">
    <citation type="submission" date="2025-08" db="UniProtKB">
        <authorList>
            <consortium name="Ensembl"/>
        </authorList>
    </citation>
    <scope>IDENTIFICATION</scope>
</reference>
<evidence type="ECO:0000313" key="2">
    <source>
        <dbReference type="Ensembl" id="ENSSDUP00000012828.1"/>
    </source>
</evidence>
<dbReference type="InterPro" id="IPR027705">
    <property type="entry name" value="Flotillin_fam"/>
</dbReference>
<dbReference type="GO" id="GO:0005768">
    <property type="term" value="C:endosome"/>
    <property type="evidence" value="ECO:0007669"/>
    <property type="project" value="UniProtKB-SubCell"/>
</dbReference>
<proteinExistence type="inferred from homology"/>
<dbReference type="GO" id="GO:0016600">
    <property type="term" value="C:flotillin complex"/>
    <property type="evidence" value="ECO:0007669"/>
    <property type="project" value="TreeGrafter"/>
</dbReference>
<reference evidence="2" key="2">
    <citation type="submission" date="2025-09" db="UniProtKB">
        <authorList>
            <consortium name="Ensembl"/>
        </authorList>
    </citation>
    <scope>IDENTIFICATION</scope>
</reference>
<dbReference type="GO" id="GO:0002020">
    <property type="term" value="F:protease binding"/>
    <property type="evidence" value="ECO:0007669"/>
    <property type="project" value="TreeGrafter"/>
</dbReference>
<dbReference type="PANTHER" id="PTHR13806:SF46">
    <property type="entry name" value="FLOTILLIN-1-RELATED"/>
    <property type="match status" value="1"/>
</dbReference>
<accession>A0A3B4U3R7</accession>
<evidence type="ECO:0000256" key="1">
    <source>
        <dbReference type="RuleBase" id="RU366054"/>
    </source>
</evidence>
<evidence type="ECO:0000313" key="3">
    <source>
        <dbReference type="Proteomes" id="UP000261420"/>
    </source>
</evidence>
<dbReference type="Ensembl" id="ENSSDUT00000013061.1">
    <property type="protein sequence ID" value="ENSSDUP00000012828.1"/>
    <property type="gene ID" value="ENSSDUG00000009336.1"/>
</dbReference>
<dbReference type="GO" id="GO:0072659">
    <property type="term" value="P:protein localization to plasma membrane"/>
    <property type="evidence" value="ECO:0007669"/>
    <property type="project" value="TreeGrafter"/>
</dbReference>
<comment type="subcellular location">
    <subcellularLocation>
        <location evidence="1">Membrane</location>
    </subcellularLocation>
    <subcellularLocation>
        <location evidence="1">Endosome</location>
    </subcellularLocation>
</comment>
<dbReference type="GO" id="GO:0045661">
    <property type="term" value="P:regulation of myoblast differentiation"/>
    <property type="evidence" value="ECO:0007669"/>
    <property type="project" value="TreeGrafter"/>
</dbReference>
<keyword evidence="3" id="KW-1185">Reference proteome</keyword>
<dbReference type="Proteomes" id="UP000261420">
    <property type="component" value="Unplaced"/>
</dbReference>
<dbReference type="PANTHER" id="PTHR13806">
    <property type="entry name" value="FLOTILLIN-RELATED"/>
    <property type="match status" value="1"/>
</dbReference>
<comment type="similarity">
    <text evidence="1">Belongs to the band 7/mec-2 family. Flotillin subfamily.</text>
</comment>
<name>A0A3B4U3R7_SERDU</name>
<dbReference type="STRING" id="41447.ENSSDUP00000012828"/>